<evidence type="ECO:0000313" key="10">
    <source>
        <dbReference type="EMBL" id="RTY39910.1"/>
    </source>
</evidence>
<keyword evidence="3" id="KW-0963">Cytoplasm</keyword>
<dbReference type="Proteomes" id="UP000327458">
    <property type="component" value="Unassembled WGS sequence"/>
</dbReference>
<dbReference type="EMBL" id="RXYK01000001">
    <property type="protein sequence ID" value="RTY39910.1"/>
    <property type="molecule type" value="Genomic_DNA"/>
</dbReference>
<evidence type="ECO:0000256" key="7">
    <source>
        <dbReference type="ARBA" id="ARBA00039966"/>
    </source>
</evidence>
<gene>
    <name evidence="10" type="ORF">EKD02_00495</name>
    <name evidence="9" type="ORF">FP507_05855</name>
</gene>
<dbReference type="PROSITE" id="PS51257">
    <property type="entry name" value="PROKAR_LIPOPROTEIN"/>
    <property type="match status" value="1"/>
</dbReference>
<evidence type="ECO:0000256" key="4">
    <source>
        <dbReference type="ARBA" id="ARBA00022737"/>
    </source>
</evidence>
<evidence type="ECO:0000256" key="6">
    <source>
        <dbReference type="ARBA" id="ARBA00023212"/>
    </source>
</evidence>
<dbReference type="InterPro" id="IPR049039">
    <property type="entry name" value="RMD1-3_a_helical_rpt"/>
</dbReference>
<evidence type="ECO:0000313" key="12">
    <source>
        <dbReference type="Proteomes" id="UP000327458"/>
    </source>
</evidence>
<sequence>MKGKAASTSLLLHTATAACIGLATLFQPGETTAASPEASTALNSGDRAFWKMEYRRADSLYSIAGGCEPMNAEIWWKLARLEVSIGESLPRDDKKKRIEHYRKAVHHAQKSIRLDSTRAESHAWLAAALGMAAEKSGTKEKLRNAGEIKRQLDTALRLNPNDQTALSMLGSYYRQAAGIGWFKRMMGGTFVGKMPKGDYEDAEDALKKAITLDPRVIRNYHELALVELELGHKKEAAALMEAAMDKPILFYSDRRRLRQMRHLLEKLRDD</sequence>
<evidence type="ECO:0000256" key="8">
    <source>
        <dbReference type="ARBA" id="ARBA00041958"/>
    </source>
</evidence>
<evidence type="ECO:0000256" key="2">
    <source>
        <dbReference type="ARBA" id="ARBA00011375"/>
    </source>
</evidence>
<protein>
    <recommendedName>
        <fullName evidence="7">Regulator of microtubule dynamics protein 1</fullName>
    </recommendedName>
    <alternativeName>
        <fullName evidence="8">Protein FAM82B</fullName>
    </alternativeName>
</protein>
<dbReference type="AlphaFoldDB" id="A0A3S0NKC8"/>
<comment type="subunit">
    <text evidence="2">Interacts with microtubules.</text>
</comment>
<dbReference type="GO" id="GO:0008017">
    <property type="term" value="F:microtubule binding"/>
    <property type="evidence" value="ECO:0007669"/>
    <property type="project" value="TreeGrafter"/>
</dbReference>
<dbReference type="InterPro" id="IPR011990">
    <property type="entry name" value="TPR-like_helical_dom_sf"/>
</dbReference>
<organism evidence="10 11">
    <name type="scientific">Chlorobium phaeovibrioides</name>
    <dbReference type="NCBI Taxonomy" id="1094"/>
    <lineage>
        <taxon>Bacteria</taxon>
        <taxon>Pseudomonadati</taxon>
        <taxon>Chlorobiota</taxon>
        <taxon>Chlorobiia</taxon>
        <taxon>Chlorobiales</taxon>
        <taxon>Chlorobiaceae</taxon>
        <taxon>Chlorobium/Pelodictyon group</taxon>
        <taxon>Chlorobium</taxon>
    </lineage>
</organism>
<evidence type="ECO:0000313" key="11">
    <source>
        <dbReference type="Proteomes" id="UP000279908"/>
    </source>
</evidence>
<dbReference type="GO" id="GO:0005876">
    <property type="term" value="C:spindle microtubule"/>
    <property type="evidence" value="ECO:0007669"/>
    <property type="project" value="TreeGrafter"/>
</dbReference>
<dbReference type="SUPFAM" id="SSF48452">
    <property type="entry name" value="TPR-like"/>
    <property type="match status" value="1"/>
</dbReference>
<dbReference type="Gene3D" id="1.25.40.10">
    <property type="entry name" value="Tetratricopeptide repeat domain"/>
    <property type="match status" value="1"/>
</dbReference>
<accession>A0A3S0NKC8</accession>
<comment type="caution">
    <text evidence="10">The sequence shown here is derived from an EMBL/GenBank/DDBJ whole genome shotgun (WGS) entry which is preliminary data.</text>
</comment>
<keyword evidence="5" id="KW-0802">TPR repeat</keyword>
<dbReference type="PANTHER" id="PTHR16056">
    <property type="entry name" value="REGULATOR OF MICROTUBULE DYNAMICS PROTEIN"/>
    <property type="match status" value="1"/>
</dbReference>
<proteinExistence type="predicted"/>
<evidence type="ECO:0000313" key="9">
    <source>
        <dbReference type="EMBL" id="KAA6232653.1"/>
    </source>
</evidence>
<dbReference type="PANTHER" id="PTHR16056:SF16">
    <property type="entry name" value="REGULATOR OF MICROTUBULE DYNAMICS PROTEIN 1"/>
    <property type="match status" value="1"/>
</dbReference>
<dbReference type="EMBL" id="VMRG01000001">
    <property type="protein sequence ID" value="KAA6232653.1"/>
    <property type="molecule type" value="Genomic_DNA"/>
</dbReference>
<comment type="subcellular location">
    <subcellularLocation>
        <location evidence="1">Cytoplasm</location>
        <location evidence="1">Cytoskeleton</location>
    </subcellularLocation>
</comment>
<dbReference type="GO" id="GO:0097431">
    <property type="term" value="C:mitotic spindle pole"/>
    <property type="evidence" value="ECO:0007669"/>
    <property type="project" value="TreeGrafter"/>
</dbReference>
<keyword evidence="4" id="KW-0677">Repeat</keyword>
<keyword evidence="6" id="KW-0206">Cytoskeleton</keyword>
<reference evidence="9 12" key="2">
    <citation type="submission" date="2019-07" db="EMBL/GenBank/DDBJ databases">
        <title>Draft genome Sequence of Chlorobium phaeovibrioides sp. strain PhvTcv-s14, from the Phylum Chlorobi.</title>
        <authorList>
            <person name="Babenko V."/>
            <person name="Boldyreva D."/>
            <person name="Kanygina A."/>
            <person name="Selezneva O."/>
            <person name="Akopiyan T."/>
            <person name="Lunina O."/>
        </authorList>
    </citation>
    <scope>NUCLEOTIDE SEQUENCE [LARGE SCALE GENOMIC DNA]</scope>
    <source>
        <strain evidence="9 12">GrTcv12</strain>
    </source>
</reference>
<dbReference type="RefSeq" id="WP_126383271.1">
    <property type="nucleotide sequence ID" value="NZ_RXYK01000001.1"/>
</dbReference>
<reference evidence="10 11" key="1">
    <citation type="submission" date="2018-12" db="EMBL/GenBank/DDBJ databases">
        <authorList>
            <person name="Lunina O.N."/>
            <person name="Grouzdev D.S."/>
            <person name="Gorlenko V.M."/>
            <person name="Savvichev A.S."/>
        </authorList>
    </citation>
    <scope>NUCLEOTIDE SEQUENCE [LARGE SCALE GENOMIC DNA]</scope>
    <source>
        <strain evidence="10 11">BrKhr-17</strain>
    </source>
</reference>
<dbReference type="Pfam" id="PF21033">
    <property type="entry name" value="RMD1-3"/>
    <property type="match status" value="1"/>
</dbReference>
<dbReference type="GO" id="GO:0005737">
    <property type="term" value="C:cytoplasm"/>
    <property type="evidence" value="ECO:0007669"/>
    <property type="project" value="TreeGrafter"/>
</dbReference>
<evidence type="ECO:0000256" key="5">
    <source>
        <dbReference type="ARBA" id="ARBA00022803"/>
    </source>
</evidence>
<evidence type="ECO:0000256" key="1">
    <source>
        <dbReference type="ARBA" id="ARBA00004245"/>
    </source>
</evidence>
<name>A0A3S0NKC8_CHLPH</name>
<dbReference type="Proteomes" id="UP000279908">
    <property type="component" value="Unassembled WGS sequence"/>
</dbReference>
<evidence type="ECO:0000256" key="3">
    <source>
        <dbReference type="ARBA" id="ARBA00022490"/>
    </source>
</evidence>